<feature type="region of interest" description="Disordered" evidence="1">
    <location>
        <begin position="192"/>
        <end position="216"/>
    </location>
</feature>
<feature type="region of interest" description="Disordered" evidence="1">
    <location>
        <begin position="149"/>
        <end position="171"/>
    </location>
</feature>
<proteinExistence type="predicted"/>
<evidence type="ECO:0000313" key="4">
    <source>
        <dbReference type="Proteomes" id="UP000825890"/>
    </source>
</evidence>
<evidence type="ECO:0000256" key="1">
    <source>
        <dbReference type="SAM" id="MobiDB-lite"/>
    </source>
</evidence>
<dbReference type="RefSeq" id="XP_044663272.1">
    <property type="nucleotide sequence ID" value="XM_044807337.1"/>
</dbReference>
<organism evidence="3 4">
    <name type="scientific">Cercospora kikuchii</name>
    <dbReference type="NCBI Taxonomy" id="84275"/>
    <lineage>
        <taxon>Eukaryota</taxon>
        <taxon>Fungi</taxon>
        <taxon>Dikarya</taxon>
        <taxon>Ascomycota</taxon>
        <taxon>Pezizomycotina</taxon>
        <taxon>Dothideomycetes</taxon>
        <taxon>Dothideomycetidae</taxon>
        <taxon>Mycosphaerellales</taxon>
        <taxon>Mycosphaerellaceae</taxon>
        <taxon>Cercospora</taxon>
    </lineage>
</organism>
<sequence>MPQRVPLILLLLSRFTTSHAHLHVPRYANSSGSVQPTITTFPLPVVVTAGPGISTDTSLASTSNPAVTHGETQAISDSASATTEQSSASSIYFSYVPGSQINTPSIPGSSSSVTIPSNEPTIMSSALASAESGASSIASASFSYVPANSSQSSVRTSSTSLPGSASSSMPTARSTTFLTLYTTIYRSAKSGEAATAGDQPSESTATNGVVSDIGKDSTTTTTIFTTIYAPASGGSPSGSASTSAVPSLGTQSSPAPTGSQPPATSHAPPASPTSTTTAPEKSGSSSEQIPSIIAFSYVPGSTFVTSTKSDTNRPSTADISTIQFSYVPESISSSSSAPSSLKSSENPPPCMGTIGCSSAAEPLPSTTPSKPGGITIIPVDPNATTITITETDSGATQTVTETVAEKTVTVTA</sequence>
<reference evidence="3 4" key="1">
    <citation type="submission" date="2021-01" db="EMBL/GenBank/DDBJ databases">
        <title>Cercospora kikuchii MAFF 305040 whole genome shotgun sequence.</title>
        <authorList>
            <person name="Kashiwa T."/>
            <person name="Suzuki T."/>
        </authorList>
    </citation>
    <scope>NUCLEOTIDE SEQUENCE [LARGE SCALE GENOMIC DNA]</scope>
    <source>
        <strain evidence="3 4">MAFF 305040</strain>
    </source>
</reference>
<feature type="chain" id="PRO_5040198769" evidence="2">
    <location>
        <begin position="21"/>
        <end position="412"/>
    </location>
</feature>
<feature type="compositionally biased region" description="Polar residues" evidence="1">
    <location>
        <begin position="198"/>
        <end position="209"/>
    </location>
</feature>
<feature type="compositionally biased region" description="Low complexity" evidence="1">
    <location>
        <begin position="229"/>
        <end position="247"/>
    </location>
</feature>
<protein>
    <submittedName>
        <fullName evidence="3">Uncharacterized protein</fullName>
    </submittedName>
</protein>
<comment type="caution">
    <text evidence="3">The sequence shown here is derived from an EMBL/GenBank/DDBJ whole genome shotgun (WGS) entry which is preliminary data.</text>
</comment>
<name>A0A9P3CXN6_9PEZI</name>
<feature type="region of interest" description="Disordered" evidence="1">
    <location>
        <begin position="229"/>
        <end position="287"/>
    </location>
</feature>
<dbReference type="AlphaFoldDB" id="A0A9P3CXN6"/>
<evidence type="ECO:0000313" key="3">
    <source>
        <dbReference type="EMBL" id="GIZ48785.1"/>
    </source>
</evidence>
<evidence type="ECO:0000256" key="2">
    <source>
        <dbReference type="SAM" id="SignalP"/>
    </source>
</evidence>
<gene>
    <name evidence="3" type="ORF">CKM354_001183200</name>
</gene>
<dbReference type="EMBL" id="BOLY01000008">
    <property type="protein sequence ID" value="GIZ48785.1"/>
    <property type="molecule type" value="Genomic_DNA"/>
</dbReference>
<feature type="compositionally biased region" description="Low complexity" evidence="1">
    <location>
        <begin position="260"/>
        <end position="279"/>
    </location>
</feature>
<dbReference type="Proteomes" id="UP000825890">
    <property type="component" value="Unassembled WGS sequence"/>
</dbReference>
<keyword evidence="2" id="KW-0732">Signal</keyword>
<dbReference type="GeneID" id="68297407"/>
<dbReference type="OrthoDB" id="10571622at2759"/>
<keyword evidence="4" id="KW-1185">Reference proteome</keyword>
<feature type="compositionally biased region" description="Polar residues" evidence="1">
    <location>
        <begin position="248"/>
        <end position="258"/>
    </location>
</feature>
<feature type="compositionally biased region" description="Low complexity" evidence="1">
    <location>
        <begin position="149"/>
        <end position="168"/>
    </location>
</feature>
<accession>A0A9P3CXN6</accession>
<feature type="signal peptide" evidence="2">
    <location>
        <begin position="1"/>
        <end position="20"/>
    </location>
</feature>